<dbReference type="PANTHER" id="PTHR48106:SF13">
    <property type="entry name" value="QUINONE OXIDOREDUCTASE-RELATED"/>
    <property type="match status" value="1"/>
</dbReference>
<dbReference type="PANTHER" id="PTHR48106">
    <property type="entry name" value="QUINONE OXIDOREDUCTASE PIG3-RELATED"/>
    <property type="match status" value="1"/>
</dbReference>
<dbReference type="FunFam" id="3.40.50.720:FF:000053">
    <property type="entry name" value="Quinone oxidoreductase 1"/>
    <property type="match status" value="1"/>
</dbReference>
<dbReference type="Pfam" id="PF08240">
    <property type="entry name" value="ADH_N"/>
    <property type="match status" value="1"/>
</dbReference>
<sequence>MMQARQAFFDETGGPEVIQWCDVELGDPGEGQILVRHEAVGVNFIDTYHRGGVYPIELPSGLGLEAAGIVAAIGAGVSGFSPGMRVATMSAGPGAYADARIIPASAAVPLPERVSCEIAAASLLKGCTTEFLVERCGRVQPGWTVLVHAAAGATGQMLVQWLKHIGAMVIGTVSSAQKAVIAERAGADLIVRYDHEDVAEKVRDYTGSEGARVVFDGVGMATWESSLKSTAKRGLVISFGNASAPVTDVALGALAQHGSLFVTRPTLFNYYADPGEAAAGLGRLFEMLASDAVTVEIGQRYPLEAAAQAHRDLEGRTTIGASILIP</sequence>
<dbReference type="InterPro" id="IPR047618">
    <property type="entry name" value="QOR-like"/>
</dbReference>
<evidence type="ECO:0000313" key="5">
    <source>
        <dbReference type="Proteomes" id="UP000256310"/>
    </source>
</evidence>
<dbReference type="Proteomes" id="UP000256310">
    <property type="component" value="Unassembled WGS sequence"/>
</dbReference>
<dbReference type="Gene3D" id="3.90.180.10">
    <property type="entry name" value="Medium-chain alcohol dehydrogenases, catalytic domain"/>
    <property type="match status" value="1"/>
</dbReference>
<dbReference type="EMBL" id="QRDP01000004">
    <property type="protein sequence ID" value="RED15185.1"/>
    <property type="molecule type" value="Genomic_DNA"/>
</dbReference>
<dbReference type="InterPro" id="IPR013154">
    <property type="entry name" value="ADH-like_N"/>
</dbReference>
<dbReference type="GO" id="GO:0070402">
    <property type="term" value="F:NADPH binding"/>
    <property type="evidence" value="ECO:0007669"/>
    <property type="project" value="TreeGrafter"/>
</dbReference>
<dbReference type="Gene3D" id="3.40.50.720">
    <property type="entry name" value="NAD(P)-binding Rossmann-like Domain"/>
    <property type="match status" value="1"/>
</dbReference>
<evidence type="ECO:0000259" key="3">
    <source>
        <dbReference type="SMART" id="SM00829"/>
    </source>
</evidence>
<dbReference type="Pfam" id="PF00107">
    <property type="entry name" value="ADH_zinc_N"/>
    <property type="match status" value="1"/>
</dbReference>
<evidence type="ECO:0000256" key="1">
    <source>
        <dbReference type="ARBA" id="ARBA00022857"/>
    </source>
</evidence>
<feature type="domain" description="Enoyl reductase (ER)" evidence="3">
    <location>
        <begin position="13"/>
        <end position="324"/>
    </location>
</feature>
<keyword evidence="1" id="KW-0521">NADP</keyword>
<protein>
    <submittedName>
        <fullName evidence="4">NADPH:quinone reductase-like Zn-dependent oxidoreductase</fullName>
    </submittedName>
</protein>
<dbReference type="AlphaFoldDB" id="A0A3D9FBK5"/>
<proteinExistence type="predicted"/>
<gene>
    <name evidence="4" type="ORF">DFR46_0172</name>
</gene>
<dbReference type="InterPro" id="IPR011032">
    <property type="entry name" value="GroES-like_sf"/>
</dbReference>
<dbReference type="GO" id="GO:0003960">
    <property type="term" value="F:quinone reductase (NADPH) activity"/>
    <property type="evidence" value="ECO:0007669"/>
    <property type="project" value="InterPro"/>
</dbReference>
<dbReference type="CDD" id="cd05286">
    <property type="entry name" value="QOR2"/>
    <property type="match status" value="1"/>
</dbReference>
<dbReference type="InterPro" id="IPR036291">
    <property type="entry name" value="NAD(P)-bd_dom_sf"/>
</dbReference>
<reference evidence="4 5" key="1">
    <citation type="submission" date="2018-07" db="EMBL/GenBank/DDBJ databases">
        <title>Genomic Encyclopedia of Type Strains, Phase IV (KMG-IV): sequencing the most valuable type-strain genomes for metagenomic binning, comparative biology and taxonomic classification.</title>
        <authorList>
            <person name="Goeker M."/>
        </authorList>
    </citation>
    <scope>NUCLEOTIDE SEQUENCE [LARGE SCALE GENOMIC DNA]</scope>
    <source>
        <strain evidence="4 5">DSM 26725</strain>
    </source>
</reference>
<dbReference type="InterPro" id="IPR013149">
    <property type="entry name" value="ADH-like_C"/>
</dbReference>
<dbReference type="SUPFAM" id="SSF50129">
    <property type="entry name" value="GroES-like"/>
    <property type="match status" value="1"/>
</dbReference>
<dbReference type="SMART" id="SM00829">
    <property type="entry name" value="PKS_ER"/>
    <property type="match status" value="1"/>
</dbReference>
<keyword evidence="2" id="KW-0560">Oxidoreductase</keyword>
<keyword evidence="5" id="KW-1185">Reference proteome</keyword>
<dbReference type="GO" id="GO:0005829">
    <property type="term" value="C:cytosol"/>
    <property type="evidence" value="ECO:0007669"/>
    <property type="project" value="TreeGrafter"/>
</dbReference>
<dbReference type="SUPFAM" id="SSF51735">
    <property type="entry name" value="NAD(P)-binding Rossmann-fold domains"/>
    <property type="match status" value="1"/>
</dbReference>
<dbReference type="GO" id="GO:0035925">
    <property type="term" value="F:mRNA 3'-UTR AU-rich region binding"/>
    <property type="evidence" value="ECO:0007669"/>
    <property type="project" value="TreeGrafter"/>
</dbReference>
<organism evidence="4 5">
    <name type="scientific">Parasphingopyxis lamellibrachiae</name>
    <dbReference type="NCBI Taxonomy" id="680125"/>
    <lineage>
        <taxon>Bacteria</taxon>
        <taxon>Pseudomonadati</taxon>
        <taxon>Pseudomonadota</taxon>
        <taxon>Alphaproteobacteria</taxon>
        <taxon>Sphingomonadales</taxon>
        <taxon>Sphingomonadaceae</taxon>
        <taxon>Parasphingopyxis</taxon>
    </lineage>
</organism>
<dbReference type="RefSeq" id="WP_342769818.1">
    <property type="nucleotide sequence ID" value="NZ_QRDP01000004.1"/>
</dbReference>
<accession>A0A3D9FBK5</accession>
<dbReference type="InterPro" id="IPR020843">
    <property type="entry name" value="ER"/>
</dbReference>
<name>A0A3D9FBK5_9SPHN</name>
<evidence type="ECO:0000313" key="4">
    <source>
        <dbReference type="EMBL" id="RED15185.1"/>
    </source>
</evidence>
<evidence type="ECO:0000256" key="2">
    <source>
        <dbReference type="ARBA" id="ARBA00023002"/>
    </source>
</evidence>
<comment type="caution">
    <text evidence="4">The sequence shown here is derived from an EMBL/GenBank/DDBJ whole genome shotgun (WGS) entry which is preliminary data.</text>
</comment>